<dbReference type="EMBL" id="CP051167">
    <property type="protein sequence ID" value="QIZ71640.1"/>
    <property type="molecule type" value="Genomic_DNA"/>
</dbReference>
<dbReference type="RefSeq" id="WP_168569792.1">
    <property type="nucleotide sequence ID" value="NZ_CP051167.1"/>
</dbReference>
<dbReference type="Pfam" id="PF03745">
    <property type="entry name" value="DUF309"/>
    <property type="match status" value="1"/>
</dbReference>
<dbReference type="AlphaFoldDB" id="A0A6H1U0F2"/>
<dbReference type="Gene3D" id="1.10.3450.10">
    <property type="entry name" value="TTHA0068-like"/>
    <property type="match status" value="1"/>
</dbReference>
<evidence type="ECO:0000313" key="2">
    <source>
        <dbReference type="EMBL" id="QIZ71640.1"/>
    </source>
</evidence>
<name>A0A6H1U0F2_9CYAN</name>
<sequence length="144" mass="16396">MSEAIPEQFWQGVEQFNQREFYACHDTLEAIWMEAPEVDKKFYQGILQIAVSFYHLSNHNWRGAAILLGEGVNRLSGYQPSYYEVNVEQLRLESIAILQYLQARGPEKVAEVADRLFGDRPSPSEPLDPGRSPVPSLPKIVKTS</sequence>
<proteinExistence type="predicted"/>
<dbReference type="InterPro" id="IPR005500">
    <property type="entry name" value="DUF309"/>
</dbReference>
<dbReference type="Proteomes" id="UP000500857">
    <property type="component" value="Chromosome"/>
</dbReference>
<protein>
    <submittedName>
        <fullName evidence="2">DUF309 domain-containing protein</fullName>
    </submittedName>
</protein>
<keyword evidence="3" id="KW-1185">Reference proteome</keyword>
<evidence type="ECO:0000313" key="3">
    <source>
        <dbReference type="Proteomes" id="UP000500857"/>
    </source>
</evidence>
<gene>
    <name evidence="2" type="ORF">HCG48_14465</name>
</gene>
<dbReference type="PANTHER" id="PTHR34796">
    <property type="entry name" value="EXPRESSED PROTEIN"/>
    <property type="match status" value="1"/>
</dbReference>
<organism evidence="2 3">
    <name type="scientific">Oxynema aestuarii AP17</name>
    <dbReference type="NCBI Taxonomy" id="2064643"/>
    <lineage>
        <taxon>Bacteria</taxon>
        <taxon>Bacillati</taxon>
        <taxon>Cyanobacteriota</taxon>
        <taxon>Cyanophyceae</taxon>
        <taxon>Oscillatoriophycideae</taxon>
        <taxon>Oscillatoriales</taxon>
        <taxon>Oscillatoriaceae</taxon>
        <taxon>Oxynema</taxon>
        <taxon>Oxynema aestuarii</taxon>
    </lineage>
</organism>
<evidence type="ECO:0000256" key="1">
    <source>
        <dbReference type="SAM" id="MobiDB-lite"/>
    </source>
</evidence>
<accession>A0A6H1U0F2</accession>
<dbReference type="KEGG" id="oxy:HCG48_14465"/>
<reference evidence="2 3" key="1">
    <citation type="submission" date="2020-04" db="EMBL/GenBank/DDBJ databases">
        <authorList>
            <person name="Basu S."/>
            <person name="Maruthanayagam V."/>
            <person name="Chakraborty S."/>
            <person name="Pramanik A."/>
            <person name="Mukherjee J."/>
            <person name="Brink B."/>
        </authorList>
    </citation>
    <scope>NUCLEOTIDE SEQUENCE [LARGE SCALE GENOMIC DNA]</scope>
    <source>
        <strain evidence="2 3">AP17</strain>
    </source>
</reference>
<dbReference type="InterPro" id="IPR023203">
    <property type="entry name" value="TTHA0068_sf"/>
</dbReference>
<dbReference type="PANTHER" id="PTHR34796:SF1">
    <property type="entry name" value="EXPRESSED PROTEIN"/>
    <property type="match status" value="1"/>
</dbReference>
<dbReference type="SUPFAM" id="SSF140663">
    <property type="entry name" value="TTHA0068-like"/>
    <property type="match status" value="1"/>
</dbReference>
<feature type="region of interest" description="Disordered" evidence="1">
    <location>
        <begin position="117"/>
        <end position="144"/>
    </location>
</feature>